<evidence type="ECO:0000256" key="3">
    <source>
        <dbReference type="ARBA" id="ARBA00022679"/>
    </source>
</evidence>
<keyword evidence="4" id="KW-0479">Metal-binding</keyword>
<proteinExistence type="inferred from homology"/>
<accession>V4PT94</accession>
<dbReference type="EMBL" id="AOFQ01000031">
    <property type="protein sequence ID" value="ESQ99410.1"/>
    <property type="molecule type" value="Genomic_DNA"/>
</dbReference>
<comment type="similarity">
    <text evidence="2 7">Belongs to the FPP/GGPP synthase family.</text>
</comment>
<dbReference type="Gene3D" id="1.10.600.10">
    <property type="entry name" value="Farnesyl Diphosphate Synthase"/>
    <property type="match status" value="1"/>
</dbReference>
<dbReference type="InterPro" id="IPR008949">
    <property type="entry name" value="Isoprenoid_synthase_dom_sf"/>
</dbReference>
<evidence type="ECO:0000313" key="8">
    <source>
        <dbReference type="EMBL" id="ESQ99410.1"/>
    </source>
</evidence>
<evidence type="ECO:0000256" key="1">
    <source>
        <dbReference type="ARBA" id="ARBA00001946"/>
    </source>
</evidence>
<dbReference type="PANTHER" id="PTHR43281:SF1">
    <property type="entry name" value="FARNESYL DIPHOSPHATE SYNTHASE"/>
    <property type="match status" value="1"/>
</dbReference>
<comment type="cofactor">
    <cofactor evidence="1">
        <name>Mg(2+)</name>
        <dbReference type="ChEBI" id="CHEBI:18420"/>
    </cofactor>
</comment>
<gene>
    <name evidence="8" type="ORF">F753_10765</name>
</gene>
<evidence type="ECO:0000256" key="6">
    <source>
        <dbReference type="ARBA" id="ARBA00023229"/>
    </source>
</evidence>
<dbReference type="PATRIC" id="fig|1263865.4.peg.2084"/>
<dbReference type="FunFam" id="1.10.600.10:FF:000001">
    <property type="entry name" value="Geranylgeranyl diphosphate synthase"/>
    <property type="match status" value="1"/>
</dbReference>
<dbReference type="AlphaFoldDB" id="V4PT94"/>
<dbReference type="GO" id="GO:0004659">
    <property type="term" value="F:prenyltransferase activity"/>
    <property type="evidence" value="ECO:0007669"/>
    <property type="project" value="InterPro"/>
</dbReference>
<dbReference type="PROSITE" id="PS00444">
    <property type="entry name" value="POLYPRENYL_SYNTHASE_2"/>
    <property type="match status" value="1"/>
</dbReference>
<dbReference type="GO" id="GO:0016114">
    <property type="term" value="P:terpenoid biosynthetic process"/>
    <property type="evidence" value="ECO:0007669"/>
    <property type="project" value="UniProtKB-ARBA"/>
</dbReference>
<dbReference type="PANTHER" id="PTHR43281">
    <property type="entry name" value="FARNESYL DIPHOSPHATE SYNTHASE"/>
    <property type="match status" value="1"/>
</dbReference>
<dbReference type="InterPro" id="IPR033749">
    <property type="entry name" value="Polyprenyl_synt_CS"/>
</dbReference>
<reference evidence="8 9" key="1">
    <citation type="submission" date="2013-07" db="EMBL/GenBank/DDBJ databases">
        <authorList>
            <person name="Schaap P.J."/>
            <person name="Mehboob F."/>
            <person name="Oosterkamp M.J."/>
            <person name="de Vos W.M."/>
            <person name="Stams A.J.M."/>
            <person name="Koehorst J.J."/>
        </authorList>
    </citation>
    <scope>NUCLEOTIDE SEQUENCE [LARGE SCALE GENOMIC DNA]</scope>
    <source>
        <strain evidence="8 9">AW-1</strain>
    </source>
</reference>
<keyword evidence="6" id="KW-0414">Isoprene biosynthesis</keyword>
<dbReference type="SFLD" id="SFLDG01017">
    <property type="entry name" value="Polyprenyl_Transferase_Like"/>
    <property type="match status" value="1"/>
</dbReference>
<evidence type="ECO:0000313" key="9">
    <source>
        <dbReference type="Proteomes" id="UP000017822"/>
    </source>
</evidence>
<evidence type="ECO:0000256" key="2">
    <source>
        <dbReference type="ARBA" id="ARBA00006706"/>
    </source>
</evidence>
<protein>
    <submittedName>
        <fullName evidence="8">Geranylgeranyl pyrophosphate synthetase</fullName>
    </submittedName>
</protein>
<dbReference type="SFLD" id="SFLDS00005">
    <property type="entry name" value="Isoprenoid_Synthase_Type_I"/>
    <property type="match status" value="1"/>
</dbReference>
<keyword evidence="3 7" id="KW-0808">Transferase</keyword>
<evidence type="ECO:0000256" key="4">
    <source>
        <dbReference type="ARBA" id="ARBA00022723"/>
    </source>
</evidence>
<organism evidence="8 9">
    <name type="scientific">Stutzerimonas chloritidismutans AW-1</name>
    <dbReference type="NCBI Taxonomy" id="1263865"/>
    <lineage>
        <taxon>Bacteria</taxon>
        <taxon>Pseudomonadati</taxon>
        <taxon>Pseudomonadota</taxon>
        <taxon>Gammaproteobacteria</taxon>
        <taxon>Pseudomonadales</taxon>
        <taxon>Pseudomonadaceae</taxon>
        <taxon>Stutzerimonas</taxon>
    </lineage>
</organism>
<dbReference type="Proteomes" id="UP000017822">
    <property type="component" value="Unassembled WGS sequence"/>
</dbReference>
<evidence type="ECO:0000256" key="7">
    <source>
        <dbReference type="RuleBase" id="RU004466"/>
    </source>
</evidence>
<name>V4PT94_STUCH</name>
<sequence length="315" mass="33801">MYNIAQPWCSNWGASEGTAMQTQNSTLPLPQCDSLLRLRRQVDERLAMRLPRPESELDKVTLALREGTLAPGKRIRPLLLLLALGDLGVDPDIGLDPACALEMIHAASLFLDDMPCMDNASLRRGQPTIHLRFGEDVAVLASVALLSHAYGITATAPRLTPRQRNDAVATLARAVGAQGLVRGQFRDLHGAQEAQQLDAVIATNQLKTGSLFTAALEVAALLAGAERTRTRHLQGFANELGLAFQLLDDIADGLTPEQTGKDCQQDRAKATVVSLLGQQAAEQQLATHREAALSHLDAAGLGDGELAALMRQLFG</sequence>
<dbReference type="InterPro" id="IPR000092">
    <property type="entry name" value="Polyprenyl_synt"/>
</dbReference>
<dbReference type="GO" id="GO:0008654">
    <property type="term" value="P:phospholipid biosynthetic process"/>
    <property type="evidence" value="ECO:0007669"/>
    <property type="project" value="UniProtKB-ARBA"/>
</dbReference>
<dbReference type="Pfam" id="PF00348">
    <property type="entry name" value="polyprenyl_synt"/>
    <property type="match status" value="1"/>
</dbReference>
<keyword evidence="5" id="KW-0460">Magnesium</keyword>
<evidence type="ECO:0000256" key="5">
    <source>
        <dbReference type="ARBA" id="ARBA00022842"/>
    </source>
</evidence>
<dbReference type="SUPFAM" id="SSF48576">
    <property type="entry name" value="Terpenoid synthases"/>
    <property type="match status" value="1"/>
</dbReference>
<dbReference type="GO" id="GO:0046872">
    <property type="term" value="F:metal ion binding"/>
    <property type="evidence" value="ECO:0007669"/>
    <property type="project" value="UniProtKB-KW"/>
</dbReference>
<comment type="caution">
    <text evidence="8">The sequence shown here is derived from an EMBL/GenBank/DDBJ whole genome shotgun (WGS) entry which is preliminary data.</text>
</comment>